<dbReference type="InterPro" id="IPR015421">
    <property type="entry name" value="PyrdxlP-dep_Trfase_major"/>
</dbReference>
<dbReference type="Pfam" id="PF00202">
    <property type="entry name" value="Aminotran_3"/>
    <property type="match status" value="1"/>
</dbReference>
<evidence type="ECO:0000313" key="11">
    <source>
        <dbReference type="EMBL" id="CAB4985259.1"/>
    </source>
</evidence>
<comment type="pathway">
    <text evidence="2">Porphyrin-containing compound metabolism; protoporphyrin-IX biosynthesis; 5-aminolevulinate from L-glutamyl-tRNA(Glu): step 2/2.</text>
</comment>
<gene>
    <name evidence="8" type="ORF">UFOPK2242_01286</name>
    <name evidence="9" type="ORF">UFOPK2996_01399</name>
    <name evidence="10" type="ORF">UFOPK3317_00582</name>
    <name evidence="11" type="ORF">UFOPK3974_00612</name>
    <name evidence="12" type="ORF">UFOPK4071_00173</name>
</gene>
<evidence type="ECO:0000256" key="5">
    <source>
        <dbReference type="ARBA" id="ARBA00022898"/>
    </source>
</evidence>
<proteinExistence type="inferred from homology"/>
<name>A0A6J6YCT7_9ZZZZ</name>
<dbReference type="EMBL" id="CAEZWM010000187">
    <property type="protein sequence ID" value="CAB4667416.1"/>
    <property type="molecule type" value="Genomic_DNA"/>
</dbReference>
<dbReference type="EMBL" id="CAFBOR010000066">
    <property type="protein sequence ID" value="CAB4985259.1"/>
    <property type="molecule type" value="Genomic_DNA"/>
</dbReference>
<evidence type="ECO:0000256" key="3">
    <source>
        <dbReference type="ARBA" id="ARBA00008981"/>
    </source>
</evidence>
<evidence type="ECO:0000256" key="7">
    <source>
        <dbReference type="ARBA" id="ARBA00023244"/>
    </source>
</evidence>
<dbReference type="GO" id="GO:0030170">
    <property type="term" value="F:pyridoxal phosphate binding"/>
    <property type="evidence" value="ECO:0007669"/>
    <property type="project" value="InterPro"/>
</dbReference>
<comment type="similarity">
    <text evidence="3">Belongs to the class-III pyridoxal-phosphate-dependent aminotransferase family. HemL subfamily.</text>
</comment>
<dbReference type="EMBL" id="CAFBLK010000079">
    <property type="protein sequence ID" value="CAB4864390.1"/>
    <property type="molecule type" value="Genomic_DNA"/>
</dbReference>
<keyword evidence="7" id="KW-0627">Porphyrin biosynthesis</keyword>
<dbReference type="GO" id="GO:0008483">
    <property type="term" value="F:transaminase activity"/>
    <property type="evidence" value="ECO:0007669"/>
    <property type="project" value="InterPro"/>
</dbReference>
<keyword evidence="5" id="KW-0663">Pyridoxal phosphate</keyword>
<dbReference type="CDD" id="cd00610">
    <property type="entry name" value="OAT_like"/>
    <property type="match status" value="1"/>
</dbReference>
<evidence type="ECO:0000313" key="10">
    <source>
        <dbReference type="EMBL" id="CAB4864390.1"/>
    </source>
</evidence>
<dbReference type="InterPro" id="IPR005814">
    <property type="entry name" value="Aminotrans_3"/>
</dbReference>
<accession>A0A6J6YCT7</accession>
<dbReference type="PANTHER" id="PTHR43713:SF3">
    <property type="entry name" value="GLUTAMATE-1-SEMIALDEHYDE 2,1-AMINOMUTASE 1, CHLOROPLASTIC-RELATED"/>
    <property type="match status" value="1"/>
</dbReference>
<dbReference type="Gene3D" id="3.40.640.10">
    <property type="entry name" value="Type I PLP-dependent aspartate aminotransferase-like (Major domain)"/>
    <property type="match status" value="1"/>
</dbReference>
<evidence type="ECO:0000256" key="1">
    <source>
        <dbReference type="ARBA" id="ARBA00001933"/>
    </source>
</evidence>
<dbReference type="GO" id="GO:0042286">
    <property type="term" value="F:glutamate-1-semialdehyde 2,1-aminomutase activity"/>
    <property type="evidence" value="ECO:0007669"/>
    <property type="project" value="UniProtKB-EC"/>
</dbReference>
<evidence type="ECO:0000313" key="12">
    <source>
        <dbReference type="EMBL" id="CAB5001845.1"/>
    </source>
</evidence>
<evidence type="ECO:0000256" key="6">
    <source>
        <dbReference type="ARBA" id="ARBA00023235"/>
    </source>
</evidence>
<evidence type="ECO:0000256" key="2">
    <source>
        <dbReference type="ARBA" id="ARBA00004819"/>
    </source>
</evidence>
<evidence type="ECO:0000313" key="9">
    <source>
        <dbReference type="EMBL" id="CAB4807230.1"/>
    </source>
</evidence>
<evidence type="ECO:0000256" key="4">
    <source>
        <dbReference type="ARBA" id="ARBA00012143"/>
    </source>
</evidence>
<dbReference type="FunFam" id="3.40.640.10:FF:000021">
    <property type="entry name" value="Glutamate-1-semialdehyde 2,1-aminomutase"/>
    <property type="match status" value="1"/>
</dbReference>
<dbReference type="EMBL" id="CAFBPF010000011">
    <property type="protein sequence ID" value="CAB5001845.1"/>
    <property type="molecule type" value="Genomic_DNA"/>
</dbReference>
<dbReference type="AlphaFoldDB" id="A0A6J6YCT7"/>
<dbReference type="PANTHER" id="PTHR43713">
    <property type="entry name" value="GLUTAMATE-1-SEMIALDEHYDE 2,1-AMINOMUTASE"/>
    <property type="match status" value="1"/>
</dbReference>
<dbReference type="EMBL" id="CAFAAH010000234">
    <property type="protein sequence ID" value="CAB4807230.1"/>
    <property type="molecule type" value="Genomic_DNA"/>
</dbReference>
<keyword evidence="6" id="KW-0413">Isomerase</keyword>
<dbReference type="GO" id="GO:0006779">
    <property type="term" value="P:porphyrin-containing compound biosynthetic process"/>
    <property type="evidence" value="ECO:0007669"/>
    <property type="project" value="UniProtKB-KW"/>
</dbReference>
<dbReference type="SUPFAM" id="SSF53383">
    <property type="entry name" value="PLP-dependent transferases"/>
    <property type="match status" value="1"/>
</dbReference>
<dbReference type="InterPro" id="IPR015424">
    <property type="entry name" value="PyrdxlP-dep_Trfase"/>
</dbReference>
<evidence type="ECO:0000313" key="8">
    <source>
        <dbReference type="EMBL" id="CAB4667416.1"/>
    </source>
</evidence>
<reference evidence="9" key="1">
    <citation type="submission" date="2020-05" db="EMBL/GenBank/DDBJ databases">
        <authorList>
            <person name="Chiriac C."/>
            <person name="Salcher M."/>
            <person name="Ghai R."/>
            <person name="Kavagutti S V."/>
        </authorList>
    </citation>
    <scope>NUCLEOTIDE SEQUENCE</scope>
</reference>
<dbReference type="Gene3D" id="3.90.1150.10">
    <property type="entry name" value="Aspartate Aminotransferase, domain 1"/>
    <property type="match status" value="1"/>
</dbReference>
<dbReference type="NCBIfam" id="NF000818">
    <property type="entry name" value="PRK00062.1"/>
    <property type="match status" value="1"/>
</dbReference>
<dbReference type="EC" id="5.4.3.8" evidence="4"/>
<sequence length="452" mass="48359">MDNGSRINASTLASDEFAKLVAATPKSKALYERALKSLPQGVGSSFQAGEPYPIYLERGKGSHVWDVDGREYLDFHNGFGAMIVGHAHPVVAEAIEHAARNGTHFAAPTKATVEFAELLCERFSCESLRFANSGTEATMGAIRIARAATGRDHIVKIEGSYHGHHDPVMFSVVPNADMMGGRDAPHSTPMSLGIPHSIAEHTHVVPFNDLTVLSKLLDDQGDRIACLILEPVMMNIGICQPAPGYLQGLKDLLHKHGALLIFDEVKSGATVAYGGAVERYGVVPDLACWAKAICGGTPGAAFGGRADVMDSITRGAAQQGTFNGNPLVAAAGIATLSKVMTREAYTYLEALGSRLASGCAQALQENGIPGHAVDLGAKGCVSYRPEPLTNYRDFLETDTSLYEASYPWAVNRGLFMTPGDEEQWTISVQHTESDIDRYLEQFAEFCSTVSGG</sequence>
<protein>
    <recommendedName>
        <fullName evidence="4">glutamate-1-semialdehyde 2,1-aminomutase</fullName>
        <ecNumber evidence="4">5.4.3.8</ecNumber>
    </recommendedName>
</protein>
<dbReference type="InterPro" id="IPR015422">
    <property type="entry name" value="PyrdxlP-dep_Trfase_small"/>
</dbReference>
<organism evidence="9">
    <name type="scientific">freshwater metagenome</name>
    <dbReference type="NCBI Taxonomy" id="449393"/>
    <lineage>
        <taxon>unclassified sequences</taxon>
        <taxon>metagenomes</taxon>
        <taxon>ecological metagenomes</taxon>
    </lineage>
</organism>
<comment type="cofactor">
    <cofactor evidence="1">
        <name>pyridoxal 5'-phosphate</name>
        <dbReference type="ChEBI" id="CHEBI:597326"/>
    </cofactor>
</comment>